<protein>
    <submittedName>
        <fullName evidence="1">Rubrerythrin family protein</fullName>
    </submittedName>
</protein>
<evidence type="ECO:0000313" key="1">
    <source>
        <dbReference type="EMBL" id="HED30109.1"/>
    </source>
</evidence>
<reference evidence="1" key="1">
    <citation type="journal article" date="2020" name="mSystems">
        <title>Genome- and Community-Level Interaction Insights into Carbon Utilization and Element Cycling Functions of Hydrothermarchaeota in Hydrothermal Sediment.</title>
        <authorList>
            <person name="Zhou Z."/>
            <person name="Liu Y."/>
            <person name="Xu W."/>
            <person name="Pan J."/>
            <person name="Luo Z.H."/>
            <person name="Li M."/>
        </authorList>
    </citation>
    <scope>NUCLEOTIDE SEQUENCE [LARGE SCALE GENOMIC DNA]</scope>
    <source>
        <strain evidence="1">SpSt-1181</strain>
    </source>
</reference>
<sequence>MEKEVHELLRQSIDLELAIARLYSLFHDTYEEDDDFWWQLAIEERNHAALLRNEVKNHKEHGSLPENLLATDLKAVREAIEYVEHLITTFTASPCSRTEALQTAYKIENSIGEIHFQEFMERRSCSLGDELFKQLNQDDKDHAERILQYMFSQGLKP</sequence>
<proteinExistence type="predicted"/>
<organism evidence="1">
    <name type="scientific">Prosthecochloris aestuarii</name>
    <dbReference type="NCBI Taxonomy" id="1102"/>
    <lineage>
        <taxon>Bacteria</taxon>
        <taxon>Pseudomonadati</taxon>
        <taxon>Chlorobiota</taxon>
        <taxon>Chlorobiia</taxon>
        <taxon>Chlorobiales</taxon>
        <taxon>Chlorobiaceae</taxon>
        <taxon>Prosthecochloris</taxon>
    </lineage>
</organism>
<dbReference type="EMBL" id="DSBW01000004">
    <property type="protein sequence ID" value="HED30109.1"/>
    <property type="molecule type" value="Genomic_DNA"/>
</dbReference>
<dbReference type="InterPro" id="IPR009078">
    <property type="entry name" value="Ferritin-like_SF"/>
</dbReference>
<gene>
    <name evidence="1" type="ORF">ENN50_00115</name>
</gene>
<dbReference type="Gene3D" id="1.20.1260.10">
    <property type="match status" value="1"/>
</dbReference>
<dbReference type="AlphaFoldDB" id="A0A831SQM2"/>
<accession>A0A831SQM2</accession>
<dbReference type="Proteomes" id="UP000886335">
    <property type="component" value="Unassembled WGS sequence"/>
</dbReference>
<dbReference type="InterPro" id="IPR012347">
    <property type="entry name" value="Ferritin-like"/>
</dbReference>
<name>A0A831SQM2_PROAE</name>
<comment type="caution">
    <text evidence="1">The sequence shown here is derived from an EMBL/GenBank/DDBJ whole genome shotgun (WGS) entry which is preliminary data.</text>
</comment>
<dbReference type="SUPFAM" id="SSF47240">
    <property type="entry name" value="Ferritin-like"/>
    <property type="match status" value="1"/>
</dbReference>